<dbReference type="SUPFAM" id="SSF46689">
    <property type="entry name" value="Homeodomain-like"/>
    <property type="match status" value="1"/>
</dbReference>
<sequence length="197" mass="23805">MRSSKPWSELEKQQLNELIIQNTTNNRINWQKVASVLNNRSPVQCKLQYRNVLNKKREKVNVEWTEYQEVQLTVLTMMYGTKWNFIQQNYYPLMKPEQLQLKHHQINTMYVQYEEMCKNPDKYTVLNNKQIKVLEYSLRRIDLIKKKLEFLAENKPGITTLDPLELQFYKMAITEEYVAELLENEKTINKLLQQQKQ</sequence>
<dbReference type="Proteomes" id="UP001642409">
    <property type="component" value="Unassembled WGS sequence"/>
</dbReference>
<gene>
    <name evidence="7" type="ORF">HINF_LOCUS17050</name>
    <name evidence="8" type="ORF">HINF_LOCUS57614</name>
</gene>
<dbReference type="PANTHER" id="PTHR46621">
    <property type="entry name" value="SNRNA-ACTIVATING PROTEIN COMPLEX SUBUNIT 4"/>
    <property type="match status" value="1"/>
</dbReference>
<feature type="domain" description="Myb-like" evidence="5">
    <location>
        <begin position="1"/>
        <end position="53"/>
    </location>
</feature>
<evidence type="ECO:0000259" key="6">
    <source>
        <dbReference type="PROSITE" id="PS51294"/>
    </source>
</evidence>
<dbReference type="PANTHER" id="PTHR46621:SF1">
    <property type="entry name" value="SNRNA-ACTIVATING PROTEIN COMPLEX SUBUNIT 4"/>
    <property type="match status" value="1"/>
</dbReference>
<evidence type="ECO:0000313" key="7">
    <source>
        <dbReference type="EMBL" id="CAI9929405.1"/>
    </source>
</evidence>
<evidence type="ECO:0000313" key="8">
    <source>
        <dbReference type="EMBL" id="CAL6076282.1"/>
    </source>
</evidence>
<keyword evidence="3" id="KW-0804">Transcription</keyword>
<evidence type="ECO:0000256" key="1">
    <source>
        <dbReference type="ARBA" id="ARBA00023015"/>
    </source>
</evidence>
<dbReference type="GO" id="GO:0000978">
    <property type="term" value="F:RNA polymerase II cis-regulatory region sequence-specific DNA binding"/>
    <property type="evidence" value="ECO:0007669"/>
    <property type="project" value="TreeGrafter"/>
</dbReference>
<dbReference type="GO" id="GO:0042795">
    <property type="term" value="P:snRNA transcription by RNA polymerase II"/>
    <property type="evidence" value="ECO:0007669"/>
    <property type="project" value="TreeGrafter"/>
</dbReference>
<feature type="domain" description="HTH myb-type" evidence="6">
    <location>
        <begin position="1"/>
        <end position="57"/>
    </location>
</feature>
<keyword evidence="4" id="KW-0539">Nucleus</keyword>
<dbReference type="EMBL" id="CATOUU010000435">
    <property type="protein sequence ID" value="CAI9929405.1"/>
    <property type="molecule type" value="Genomic_DNA"/>
</dbReference>
<dbReference type="Gene3D" id="1.10.10.60">
    <property type="entry name" value="Homeodomain-like"/>
    <property type="match status" value="1"/>
</dbReference>
<evidence type="ECO:0000259" key="5">
    <source>
        <dbReference type="PROSITE" id="PS50090"/>
    </source>
</evidence>
<dbReference type="GO" id="GO:0042796">
    <property type="term" value="P:snRNA transcription by RNA polymerase III"/>
    <property type="evidence" value="ECO:0007669"/>
    <property type="project" value="TreeGrafter"/>
</dbReference>
<keyword evidence="9" id="KW-1185">Reference proteome</keyword>
<accession>A0AA86P247</accession>
<evidence type="ECO:0000256" key="2">
    <source>
        <dbReference type="ARBA" id="ARBA00023125"/>
    </source>
</evidence>
<dbReference type="CDD" id="cd00167">
    <property type="entry name" value="SANT"/>
    <property type="match status" value="1"/>
</dbReference>
<name>A0AA86P247_9EUKA</name>
<dbReference type="InterPro" id="IPR017930">
    <property type="entry name" value="Myb_dom"/>
</dbReference>
<dbReference type="AlphaFoldDB" id="A0AA86P247"/>
<organism evidence="7">
    <name type="scientific">Hexamita inflata</name>
    <dbReference type="NCBI Taxonomy" id="28002"/>
    <lineage>
        <taxon>Eukaryota</taxon>
        <taxon>Metamonada</taxon>
        <taxon>Diplomonadida</taxon>
        <taxon>Hexamitidae</taxon>
        <taxon>Hexamitinae</taxon>
        <taxon>Hexamita</taxon>
    </lineage>
</organism>
<proteinExistence type="predicted"/>
<dbReference type="InterPro" id="IPR051575">
    <property type="entry name" value="Myb-like_DNA-bd"/>
</dbReference>
<reference evidence="8 9" key="2">
    <citation type="submission" date="2024-07" db="EMBL/GenBank/DDBJ databases">
        <authorList>
            <person name="Akdeniz Z."/>
        </authorList>
    </citation>
    <scope>NUCLEOTIDE SEQUENCE [LARGE SCALE GENOMIC DNA]</scope>
</reference>
<dbReference type="GO" id="GO:0019185">
    <property type="term" value="C:snRNA-activating protein complex"/>
    <property type="evidence" value="ECO:0007669"/>
    <property type="project" value="TreeGrafter"/>
</dbReference>
<dbReference type="EMBL" id="CAXDID020000319">
    <property type="protein sequence ID" value="CAL6076282.1"/>
    <property type="molecule type" value="Genomic_DNA"/>
</dbReference>
<dbReference type="InterPro" id="IPR009057">
    <property type="entry name" value="Homeodomain-like_sf"/>
</dbReference>
<comment type="caution">
    <text evidence="7">The sequence shown here is derived from an EMBL/GenBank/DDBJ whole genome shotgun (WGS) entry which is preliminary data.</text>
</comment>
<dbReference type="PROSITE" id="PS50090">
    <property type="entry name" value="MYB_LIKE"/>
    <property type="match status" value="1"/>
</dbReference>
<dbReference type="Pfam" id="PF00249">
    <property type="entry name" value="Myb_DNA-binding"/>
    <property type="match status" value="1"/>
</dbReference>
<evidence type="ECO:0000256" key="3">
    <source>
        <dbReference type="ARBA" id="ARBA00023163"/>
    </source>
</evidence>
<evidence type="ECO:0000313" key="9">
    <source>
        <dbReference type="Proteomes" id="UP001642409"/>
    </source>
</evidence>
<dbReference type="SMART" id="SM00717">
    <property type="entry name" value="SANT"/>
    <property type="match status" value="1"/>
</dbReference>
<dbReference type="PROSITE" id="PS51294">
    <property type="entry name" value="HTH_MYB"/>
    <property type="match status" value="1"/>
</dbReference>
<evidence type="ECO:0000256" key="4">
    <source>
        <dbReference type="ARBA" id="ARBA00023242"/>
    </source>
</evidence>
<protein>
    <submittedName>
        <fullName evidence="7">Myb-like DNA-binding domain-containing protein</fullName>
    </submittedName>
    <submittedName>
        <fullName evidence="8">Myb-like_DNA-binding domain-containing protein</fullName>
    </submittedName>
</protein>
<keyword evidence="1" id="KW-0805">Transcription regulation</keyword>
<dbReference type="GO" id="GO:0001006">
    <property type="term" value="F:RNA polymerase III type 3 promoter sequence-specific DNA binding"/>
    <property type="evidence" value="ECO:0007669"/>
    <property type="project" value="TreeGrafter"/>
</dbReference>
<keyword evidence="2 7" id="KW-0238">DNA-binding</keyword>
<reference evidence="7" key="1">
    <citation type="submission" date="2023-06" db="EMBL/GenBank/DDBJ databases">
        <authorList>
            <person name="Kurt Z."/>
        </authorList>
    </citation>
    <scope>NUCLEOTIDE SEQUENCE</scope>
</reference>
<dbReference type="InterPro" id="IPR001005">
    <property type="entry name" value="SANT/Myb"/>
</dbReference>